<dbReference type="KEGG" id="mor:MOC_1562"/>
<gene>
    <name evidence="1" type="ORF">MOC_1562</name>
</gene>
<sequence length="71" mass="8159">MVYPFTELFKTKLGLFRDSARIKIAIAFMDEMDKTYRAFRGSFLRCGRPRGEARGLGCKPRRAAFIQALPI</sequence>
<organism evidence="1 2">
    <name type="scientific">Methylobacterium oryzae CBMB20</name>
    <dbReference type="NCBI Taxonomy" id="693986"/>
    <lineage>
        <taxon>Bacteria</taxon>
        <taxon>Pseudomonadati</taxon>
        <taxon>Pseudomonadota</taxon>
        <taxon>Alphaproteobacteria</taxon>
        <taxon>Hyphomicrobiales</taxon>
        <taxon>Methylobacteriaceae</taxon>
        <taxon>Methylobacterium</taxon>
    </lineage>
</organism>
<proteinExistence type="predicted"/>
<keyword evidence="2" id="KW-1185">Reference proteome</keyword>
<dbReference type="Proteomes" id="UP000029492">
    <property type="component" value="Chromosome"/>
</dbReference>
<dbReference type="HOGENOM" id="CLU_2735432_0_0_5"/>
<dbReference type="EMBL" id="CP003811">
    <property type="protein sequence ID" value="AIQ89317.1"/>
    <property type="molecule type" value="Genomic_DNA"/>
</dbReference>
<reference evidence="1 2" key="1">
    <citation type="journal article" date="2014" name="PLoS ONE">
        <title>Genome Information of Methylobacterium oryzae, a Plant-Probiotic Methylotroph in the Phyllosphere.</title>
        <authorList>
            <person name="Kwak M.J."/>
            <person name="Jeong H."/>
            <person name="Madhaiyan M."/>
            <person name="Lee Y."/>
            <person name="Sa T.M."/>
            <person name="Oh T.K."/>
            <person name="Kim J.F."/>
        </authorList>
    </citation>
    <scope>NUCLEOTIDE SEQUENCE [LARGE SCALE GENOMIC DNA]</scope>
    <source>
        <strain evidence="1 2">CBMB20</strain>
    </source>
</reference>
<name>A0A089NPJ0_9HYPH</name>
<dbReference type="AlphaFoldDB" id="A0A089NPJ0"/>
<evidence type="ECO:0000313" key="1">
    <source>
        <dbReference type="EMBL" id="AIQ89317.1"/>
    </source>
</evidence>
<evidence type="ECO:0000313" key="2">
    <source>
        <dbReference type="Proteomes" id="UP000029492"/>
    </source>
</evidence>
<protein>
    <submittedName>
        <fullName evidence="1">Protein of unassigned function</fullName>
    </submittedName>
</protein>
<accession>A0A089NPJ0</accession>